<evidence type="ECO:0000313" key="10">
    <source>
        <dbReference type="Proteomes" id="UP000187506"/>
    </source>
</evidence>
<dbReference type="Proteomes" id="UP000187506">
    <property type="component" value="Chromosome"/>
</dbReference>
<comment type="subcellular location">
    <subcellularLocation>
        <location evidence="1">Cell membrane</location>
        <topology evidence="1">Multi-pass membrane protein</topology>
    </subcellularLocation>
</comment>
<evidence type="ECO:0000256" key="3">
    <source>
        <dbReference type="ARBA" id="ARBA00022448"/>
    </source>
</evidence>
<evidence type="ECO:0000256" key="6">
    <source>
        <dbReference type="ARBA" id="ARBA00022989"/>
    </source>
</evidence>
<comment type="similarity">
    <text evidence="2">Belongs to the autoinducer-2 exporter (AI-2E) (TC 2.A.86) family.</text>
</comment>
<sequence length="363" mass="40133">MNSKAISNGILRAVAILVGIAVLLWFLYKIQSVIAYITIAGVVSLIGRPVKRFFMAKLKFGDTLAVVVTMLLFILILSGLIGMFIPLAIEQGQNLSLLDIEQLQINIENLYKEFISHFGLSNASVEESIEDSKLIANLNFGFIPDFLNAIILGLSSFSIGLFSVLFISFFFLKDSTLFGKSVMSLFPKAHDDRIKRSLFTIRDLLSRYFGGLLIQLLILFVIYSSVLIVFGIKNAIIIASLCALLNVIPYVGPIISAVLIILLTMSSNLGESFSDVILPKTIYVMIGFIIAQLVDNFFSQPFIFSKSVKSHPLEIFIVIVIAGLLFGITGLILAVPLYTAIKVIAKEFLSEYRIVKRLTKGLE</sequence>
<organism evidence="9 10">
    <name type="scientific">Lacinutrix venerupis</name>
    <dbReference type="NCBI Taxonomy" id="1486034"/>
    <lineage>
        <taxon>Bacteria</taxon>
        <taxon>Pseudomonadati</taxon>
        <taxon>Bacteroidota</taxon>
        <taxon>Flavobacteriia</taxon>
        <taxon>Flavobacteriales</taxon>
        <taxon>Flavobacteriaceae</taxon>
        <taxon>Lacinutrix</taxon>
    </lineage>
</organism>
<keyword evidence="7 8" id="KW-0472">Membrane</keyword>
<feature type="transmembrane region" description="Helical" evidence="8">
    <location>
        <begin position="205"/>
        <end position="230"/>
    </location>
</feature>
<dbReference type="EMBL" id="CP019352">
    <property type="protein sequence ID" value="APY00218.1"/>
    <property type="molecule type" value="Genomic_DNA"/>
</dbReference>
<protein>
    <submittedName>
        <fullName evidence="9">AI-2E family transporter</fullName>
    </submittedName>
</protein>
<dbReference type="KEGG" id="lvn:BWR22_07790"/>
<dbReference type="AlphaFoldDB" id="A0AAC9PWY3"/>
<dbReference type="GO" id="GO:0005886">
    <property type="term" value="C:plasma membrane"/>
    <property type="evidence" value="ECO:0007669"/>
    <property type="project" value="UniProtKB-SubCell"/>
</dbReference>
<reference evidence="9 10" key="1">
    <citation type="submission" date="2017-01" db="EMBL/GenBank/DDBJ databases">
        <title>Complete genome of Lacinutrix venerupis DOK2-8 isolated from seawater in Dokdo.</title>
        <authorList>
            <person name="Chi W.-J."/>
            <person name="Kim J.H."/>
        </authorList>
    </citation>
    <scope>NUCLEOTIDE SEQUENCE [LARGE SCALE GENOMIC DNA]</scope>
    <source>
        <strain evidence="9 10">DOK2-8</strain>
    </source>
</reference>
<feature type="transmembrane region" description="Helical" evidence="8">
    <location>
        <begin position="282"/>
        <end position="303"/>
    </location>
</feature>
<evidence type="ECO:0000256" key="1">
    <source>
        <dbReference type="ARBA" id="ARBA00004651"/>
    </source>
</evidence>
<accession>A0AAC9PWY3</accession>
<keyword evidence="10" id="KW-1185">Reference proteome</keyword>
<evidence type="ECO:0000256" key="5">
    <source>
        <dbReference type="ARBA" id="ARBA00022692"/>
    </source>
</evidence>
<dbReference type="RefSeq" id="WP_076733125.1">
    <property type="nucleotide sequence ID" value="NZ_CP019352.1"/>
</dbReference>
<evidence type="ECO:0000256" key="8">
    <source>
        <dbReference type="SAM" id="Phobius"/>
    </source>
</evidence>
<feature type="transmembrane region" description="Helical" evidence="8">
    <location>
        <begin position="63"/>
        <end position="89"/>
    </location>
</feature>
<evidence type="ECO:0000256" key="4">
    <source>
        <dbReference type="ARBA" id="ARBA00022475"/>
    </source>
</evidence>
<dbReference type="InterPro" id="IPR002549">
    <property type="entry name" value="AI-2E-like"/>
</dbReference>
<dbReference type="Pfam" id="PF01594">
    <property type="entry name" value="AI-2E_transport"/>
    <property type="match status" value="1"/>
</dbReference>
<proteinExistence type="inferred from homology"/>
<keyword evidence="4" id="KW-1003">Cell membrane</keyword>
<feature type="transmembrane region" description="Helical" evidence="8">
    <location>
        <begin position="33"/>
        <end position="51"/>
    </location>
</feature>
<feature type="transmembrane region" description="Helical" evidence="8">
    <location>
        <begin position="146"/>
        <end position="172"/>
    </location>
</feature>
<evidence type="ECO:0000313" key="9">
    <source>
        <dbReference type="EMBL" id="APY00218.1"/>
    </source>
</evidence>
<dbReference type="PANTHER" id="PTHR21716">
    <property type="entry name" value="TRANSMEMBRANE PROTEIN"/>
    <property type="match status" value="1"/>
</dbReference>
<evidence type="ECO:0000256" key="7">
    <source>
        <dbReference type="ARBA" id="ARBA00023136"/>
    </source>
</evidence>
<gene>
    <name evidence="9" type="ORF">BWR22_07790</name>
</gene>
<feature type="transmembrane region" description="Helical" evidence="8">
    <location>
        <begin position="236"/>
        <end position="262"/>
    </location>
</feature>
<dbReference type="PANTHER" id="PTHR21716:SF53">
    <property type="entry name" value="PERMEASE PERM-RELATED"/>
    <property type="match status" value="1"/>
</dbReference>
<keyword evidence="5 8" id="KW-0812">Transmembrane</keyword>
<name>A0AAC9PWY3_9FLAO</name>
<keyword evidence="3" id="KW-0813">Transport</keyword>
<evidence type="ECO:0000256" key="2">
    <source>
        <dbReference type="ARBA" id="ARBA00009773"/>
    </source>
</evidence>
<feature type="transmembrane region" description="Helical" evidence="8">
    <location>
        <begin position="315"/>
        <end position="338"/>
    </location>
</feature>
<keyword evidence="6 8" id="KW-1133">Transmembrane helix</keyword>
<feature type="transmembrane region" description="Helical" evidence="8">
    <location>
        <begin position="9"/>
        <end position="27"/>
    </location>
</feature>